<protein>
    <recommendedName>
        <fullName evidence="1">F-box domain-containing protein</fullName>
    </recommendedName>
</protein>
<evidence type="ECO:0000313" key="3">
    <source>
        <dbReference type="Proteomes" id="UP001465976"/>
    </source>
</evidence>
<name>A0ABR3ES78_9AGAR</name>
<dbReference type="PROSITE" id="PS50181">
    <property type="entry name" value="FBOX"/>
    <property type="match status" value="1"/>
</dbReference>
<gene>
    <name evidence="2" type="ORF">V5O48_016287</name>
</gene>
<dbReference type="EMBL" id="JBAHYK010002141">
    <property type="protein sequence ID" value="KAL0565733.1"/>
    <property type="molecule type" value="Genomic_DNA"/>
</dbReference>
<organism evidence="2 3">
    <name type="scientific">Marasmius crinis-equi</name>
    <dbReference type="NCBI Taxonomy" id="585013"/>
    <lineage>
        <taxon>Eukaryota</taxon>
        <taxon>Fungi</taxon>
        <taxon>Dikarya</taxon>
        <taxon>Basidiomycota</taxon>
        <taxon>Agaricomycotina</taxon>
        <taxon>Agaricomycetes</taxon>
        <taxon>Agaricomycetidae</taxon>
        <taxon>Agaricales</taxon>
        <taxon>Marasmiineae</taxon>
        <taxon>Marasmiaceae</taxon>
        <taxon>Marasmius</taxon>
    </lineage>
</organism>
<keyword evidence="3" id="KW-1185">Reference proteome</keyword>
<feature type="domain" description="F-box" evidence="1">
    <location>
        <begin position="3"/>
        <end position="58"/>
    </location>
</feature>
<dbReference type="SUPFAM" id="SSF81383">
    <property type="entry name" value="F-box domain"/>
    <property type="match status" value="1"/>
</dbReference>
<comment type="caution">
    <text evidence="2">The sequence shown here is derived from an EMBL/GenBank/DDBJ whole genome shotgun (WGS) entry which is preliminary data.</text>
</comment>
<dbReference type="Proteomes" id="UP001465976">
    <property type="component" value="Unassembled WGS sequence"/>
</dbReference>
<dbReference type="InterPro" id="IPR036047">
    <property type="entry name" value="F-box-like_dom_sf"/>
</dbReference>
<proteinExistence type="predicted"/>
<sequence length="617" mass="69091">MLILTVNNLPSEILSDIFLHLPYENRTFDLQGTPWTLGQVCRKWRQVALNTSRLWSTIAFDSVSLGLGNECLYDTSADVLVDRYSAILNTVFERAGPNTTLRVTIVIEPPDEDYGLEILDGVLQPLVNLLLGQCERWRSALISTSGDNIAIDPPTGKSFPALEHIDLTWTDAPFIVPEDVDVDITDPPSARDSRVALIRALISGAPRLRSMAFNALERASEPLAWILPNDRPIAPITHLGAVQWRLTDTRTVLKYLSAHLESLAIHYLTRANSPSHFDEPDDDFDDDSDYIHDWAIARPAPSPESHISLNVLRKLQFSRFSSEEIELFEKLDMPNLEELEFHATAPGNLGYWRVDLADIAGAVRRCGTKGGVSKRLRSLSLAGVFLLDVAGVALVLQVLPTVTHLELKGPITSYLIKKLCTSDPPLVQSLVQLGLDHSDTFISLSTPFEDIESLLSHRACTHEGKQHGSDFKCLRSLNLGVIRTSANVQGISAVHQYWRSTLARSGFAINVQAFMFSDNSFLEHKSPEEKATYILGEYLNEQIRQPPEVLETFLVSNDEIMEELFLSLEKFSSNRKCYSRLSRHISSVLKINVSGQRNEARIRFRDRVKRLVAGQSK</sequence>
<reference evidence="2 3" key="1">
    <citation type="submission" date="2024-02" db="EMBL/GenBank/DDBJ databases">
        <title>A draft genome for the cacao thread blight pathogen Marasmius crinis-equi.</title>
        <authorList>
            <person name="Cohen S.P."/>
            <person name="Baruah I.K."/>
            <person name="Amoako-Attah I."/>
            <person name="Bukari Y."/>
            <person name="Meinhardt L.W."/>
            <person name="Bailey B.A."/>
        </authorList>
    </citation>
    <scope>NUCLEOTIDE SEQUENCE [LARGE SCALE GENOMIC DNA]</scope>
    <source>
        <strain evidence="2 3">GH-76</strain>
    </source>
</reference>
<dbReference type="InterPro" id="IPR001810">
    <property type="entry name" value="F-box_dom"/>
</dbReference>
<dbReference type="Gene3D" id="1.20.1280.50">
    <property type="match status" value="1"/>
</dbReference>
<evidence type="ECO:0000259" key="1">
    <source>
        <dbReference type="PROSITE" id="PS50181"/>
    </source>
</evidence>
<dbReference type="Pfam" id="PF12937">
    <property type="entry name" value="F-box-like"/>
    <property type="match status" value="1"/>
</dbReference>
<evidence type="ECO:0000313" key="2">
    <source>
        <dbReference type="EMBL" id="KAL0565733.1"/>
    </source>
</evidence>
<accession>A0ABR3ES78</accession>